<evidence type="ECO:0000256" key="2">
    <source>
        <dbReference type="ARBA" id="ARBA00022670"/>
    </source>
</evidence>
<dbReference type="SUPFAM" id="SSF55166">
    <property type="entry name" value="Hedgehog/DD-peptidase"/>
    <property type="match status" value="1"/>
</dbReference>
<dbReference type="PANTHER" id="PTHR43126:SF2">
    <property type="entry name" value="D-ALANYL-D-ALANINE DIPEPTIDASE"/>
    <property type="match status" value="1"/>
</dbReference>
<keyword evidence="2" id="KW-0645">Protease</keyword>
<keyword evidence="4" id="KW-0378">Hydrolase</keyword>
<comment type="caution">
    <text evidence="9">The sequence shown here is derived from an EMBL/GenBank/DDBJ whole genome shotgun (WGS) entry which is preliminary data.</text>
</comment>
<keyword evidence="6" id="KW-0224">Dipeptidase</keyword>
<dbReference type="GO" id="GO:0046872">
    <property type="term" value="F:metal ion binding"/>
    <property type="evidence" value="ECO:0007669"/>
    <property type="project" value="UniProtKB-KW"/>
</dbReference>
<evidence type="ECO:0000256" key="8">
    <source>
        <dbReference type="ARBA" id="ARBA00023316"/>
    </source>
</evidence>
<dbReference type="AlphaFoldDB" id="A0A1F5FP62"/>
<evidence type="ECO:0000256" key="3">
    <source>
        <dbReference type="ARBA" id="ARBA00022723"/>
    </source>
</evidence>
<evidence type="ECO:0000313" key="9">
    <source>
        <dbReference type="EMBL" id="OGD81391.1"/>
    </source>
</evidence>
<accession>A0A1F5FP62</accession>
<organism evidence="9 10">
    <name type="scientific">Candidatus Collierbacteria bacterium RIFOXYD1_FULL_40_9</name>
    <dbReference type="NCBI Taxonomy" id="1817731"/>
    <lineage>
        <taxon>Bacteria</taxon>
        <taxon>Candidatus Collieribacteriota</taxon>
    </lineage>
</organism>
<evidence type="ECO:0000256" key="4">
    <source>
        <dbReference type="ARBA" id="ARBA00022801"/>
    </source>
</evidence>
<keyword evidence="5" id="KW-0862">Zinc</keyword>
<dbReference type="InterPro" id="IPR009045">
    <property type="entry name" value="Zn_M74/Hedgehog-like"/>
</dbReference>
<dbReference type="PANTHER" id="PTHR43126">
    <property type="entry name" value="D-ALANYL-D-ALANINE DIPEPTIDASE"/>
    <property type="match status" value="1"/>
</dbReference>
<gene>
    <name evidence="9" type="ORF">A2572_01155</name>
</gene>
<dbReference type="Pfam" id="PF01427">
    <property type="entry name" value="Peptidase_M15"/>
    <property type="match status" value="1"/>
</dbReference>
<protein>
    <recommendedName>
        <fullName evidence="11">D-Ala-D-Ala dipeptidase</fullName>
    </recommendedName>
</protein>
<keyword evidence="8" id="KW-0961">Cell wall biogenesis/degradation</keyword>
<dbReference type="Gene3D" id="3.30.1380.10">
    <property type="match status" value="1"/>
</dbReference>
<name>A0A1F5FP62_9BACT</name>
<evidence type="ECO:0000256" key="5">
    <source>
        <dbReference type="ARBA" id="ARBA00022833"/>
    </source>
</evidence>
<evidence type="ECO:0000256" key="6">
    <source>
        <dbReference type="ARBA" id="ARBA00022997"/>
    </source>
</evidence>
<proteinExistence type="predicted"/>
<dbReference type="GO" id="GO:0071555">
    <property type="term" value="P:cell wall organization"/>
    <property type="evidence" value="ECO:0007669"/>
    <property type="project" value="UniProtKB-KW"/>
</dbReference>
<evidence type="ECO:0000313" key="10">
    <source>
        <dbReference type="Proteomes" id="UP000179237"/>
    </source>
</evidence>
<sequence length="220" mass="25373">MKNDPIRINDTACVLIPTKECGEEMVGLLDIDRVFLLDQTKVSSQNIFGNSKSPLARITVKNLLRKAIESLPSQYGVVLIESYRDYNFQKRLFRDRVEDLMKQNKISREIAEVEASLFVSNPDIYSPHVTGGAIDIGLIHLDSKELLEMGNNLDYNESARTDYLNLSTSQKGNRQLLFKVMTESGFVNYPFEWWHWSYGDKYWAMVKEKPFAIYDSLKTI</sequence>
<dbReference type="GO" id="GO:0160237">
    <property type="term" value="F:D-Ala-D-Ala dipeptidase activity"/>
    <property type="evidence" value="ECO:0007669"/>
    <property type="project" value="UniProtKB-EC"/>
</dbReference>
<dbReference type="GO" id="GO:0008237">
    <property type="term" value="F:metallopeptidase activity"/>
    <property type="evidence" value="ECO:0007669"/>
    <property type="project" value="UniProtKB-KW"/>
</dbReference>
<keyword evidence="7" id="KW-0482">Metalloprotease</keyword>
<reference evidence="9 10" key="1">
    <citation type="journal article" date="2016" name="Nat. Commun.">
        <title>Thousands of microbial genomes shed light on interconnected biogeochemical processes in an aquifer system.</title>
        <authorList>
            <person name="Anantharaman K."/>
            <person name="Brown C.T."/>
            <person name="Hug L.A."/>
            <person name="Sharon I."/>
            <person name="Castelle C.J."/>
            <person name="Probst A.J."/>
            <person name="Thomas B.C."/>
            <person name="Singh A."/>
            <person name="Wilkins M.J."/>
            <person name="Karaoz U."/>
            <person name="Brodie E.L."/>
            <person name="Williams K.H."/>
            <person name="Hubbard S.S."/>
            <person name="Banfield J.F."/>
        </authorList>
    </citation>
    <scope>NUCLEOTIDE SEQUENCE [LARGE SCALE GENOMIC DNA]</scope>
</reference>
<evidence type="ECO:0000256" key="1">
    <source>
        <dbReference type="ARBA" id="ARBA00001362"/>
    </source>
</evidence>
<evidence type="ECO:0008006" key="11">
    <source>
        <dbReference type="Google" id="ProtNLM"/>
    </source>
</evidence>
<dbReference type="GO" id="GO:0006508">
    <property type="term" value="P:proteolysis"/>
    <property type="evidence" value="ECO:0007669"/>
    <property type="project" value="UniProtKB-KW"/>
</dbReference>
<comment type="catalytic activity">
    <reaction evidence="1">
        <text>D-alanyl-D-alanine + H2O = 2 D-alanine</text>
        <dbReference type="Rhea" id="RHEA:20661"/>
        <dbReference type="ChEBI" id="CHEBI:15377"/>
        <dbReference type="ChEBI" id="CHEBI:57416"/>
        <dbReference type="ChEBI" id="CHEBI:57822"/>
        <dbReference type="EC" id="3.4.13.22"/>
    </reaction>
</comment>
<keyword evidence="3" id="KW-0479">Metal-binding</keyword>
<dbReference type="Proteomes" id="UP000179237">
    <property type="component" value="Unassembled WGS sequence"/>
</dbReference>
<dbReference type="EMBL" id="MFAQ01000045">
    <property type="protein sequence ID" value="OGD81391.1"/>
    <property type="molecule type" value="Genomic_DNA"/>
</dbReference>
<evidence type="ECO:0000256" key="7">
    <source>
        <dbReference type="ARBA" id="ARBA00023049"/>
    </source>
</evidence>
<dbReference type="InterPro" id="IPR000755">
    <property type="entry name" value="A_A_dipeptidase"/>
</dbReference>